<proteinExistence type="predicted"/>
<organism evidence="2 3">
    <name type="scientific">Puccinia graminis f. sp. tritici</name>
    <dbReference type="NCBI Taxonomy" id="56615"/>
    <lineage>
        <taxon>Eukaryota</taxon>
        <taxon>Fungi</taxon>
        <taxon>Dikarya</taxon>
        <taxon>Basidiomycota</taxon>
        <taxon>Pucciniomycotina</taxon>
        <taxon>Pucciniomycetes</taxon>
        <taxon>Pucciniales</taxon>
        <taxon>Pucciniaceae</taxon>
        <taxon>Puccinia</taxon>
    </lineage>
</organism>
<feature type="compositionally biased region" description="Polar residues" evidence="1">
    <location>
        <begin position="285"/>
        <end position="297"/>
    </location>
</feature>
<feature type="compositionally biased region" description="Low complexity" evidence="1">
    <location>
        <begin position="38"/>
        <end position="49"/>
    </location>
</feature>
<evidence type="ECO:0000313" key="3">
    <source>
        <dbReference type="Proteomes" id="UP000324748"/>
    </source>
</evidence>
<dbReference type="OrthoDB" id="2507398at2759"/>
<sequence>MPGFIQSIKSRLPQSPFSPPKQSVPALPSVDSAEPVEEAAQPAEQPSAEILPAEALIAPNSSTVALTLTPVTGLSSQQTFDDVEAPEPAASASAEESATEPESSTQPEVAAPDVEEAPQLPETEPLATVSPAVEAEEPVISVPDVAEAVVAPEVSAIETPTETISAQPLPASIPSELPTTSDPALNTEEILSEPATPIENVKPATLKYKKSITRKEPPVYDPAALEEAVATPIVADDTVAVTPPIIQVEGVAADVEPTKQETTPAVKEVKPKKKRFMMSPLKKSFSPNNSQDGNSTDDSAHAKPKKNQPLAGRFKHVLCQVKSKVKKDKDSDKSPAANTSDNAAPSDDAPSSDNGASSGAPTPSEELTANDVATTMDAALPSDNSVTA</sequence>
<dbReference type="AlphaFoldDB" id="A0A5B0QTF4"/>
<reference evidence="2 3" key="1">
    <citation type="submission" date="2019-05" db="EMBL/GenBank/DDBJ databases">
        <title>Emergence of the Ug99 lineage of the wheat stem rust pathogen through somatic hybridization.</title>
        <authorList>
            <person name="Li F."/>
            <person name="Upadhyaya N.M."/>
            <person name="Sperschneider J."/>
            <person name="Matny O."/>
            <person name="Nguyen-Phuc H."/>
            <person name="Mago R."/>
            <person name="Raley C."/>
            <person name="Miller M.E."/>
            <person name="Silverstein K.A.T."/>
            <person name="Henningsen E."/>
            <person name="Hirsch C.D."/>
            <person name="Visser B."/>
            <person name="Pretorius Z.A."/>
            <person name="Steffenson B.J."/>
            <person name="Schwessinger B."/>
            <person name="Dodds P.N."/>
            <person name="Figueroa M."/>
        </authorList>
    </citation>
    <scope>NUCLEOTIDE SEQUENCE [LARGE SCALE GENOMIC DNA]</scope>
    <source>
        <strain evidence="2">21-0</strain>
    </source>
</reference>
<feature type="compositionally biased region" description="Polar residues" evidence="1">
    <location>
        <begin position="336"/>
        <end position="373"/>
    </location>
</feature>
<feature type="region of interest" description="Disordered" evidence="1">
    <location>
        <begin position="75"/>
        <end position="144"/>
    </location>
</feature>
<feature type="region of interest" description="Disordered" evidence="1">
    <location>
        <begin position="1"/>
        <end position="51"/>
    </location>
</feature>
<keyword evidence="3" id="KW-1185">Reference proteome</keyword>
<accession>A0A5B0QTF4</accession>
<gene>
    <name evidence="2" type="ORF">PGT21_018892</name>
</gene>
<dbReference type="Proteomes" id="UP000324748">
    <property type="component" value="Unassembled WGS sequence"/>
</dbReference>
<feature type="compositionally biased region" description="Low complexity" evidence="1">
    <location>
        <begin position="86"/>
        <end position="105"/>
    </location>
</feature>
<evidence type="ECO:0000256" key="1">
    <source>
        <dbReference type="SAM" id="MobiDB-lite"/>
    </source>
</evidence>
<dbReference type="EMBL" id="VSWC01000003">
    <property type="protein sequence ID" value="KAA1116567.1"/>
    <property type="molecule type" value="Genomic_DNA"/>
</dbReference>
<comment type="caution">
    <text evidence="2">The sequence shown here is derived from an EMBL/GenBank/DDBJ whole genome shotgun (WGS) entry which is preliminary data.</text>
</comment>
<evidence type="ECO:0000313" key="2">
    <source>
        <dbReference type="EMBL" id="KAA1116567.1"/>
    </source>
</evidence>
<feature type="region of interest" description="Disordered" evidence="1">
    <location>
        <begin position="157"/>
        <end position="183"/>
    </location>
</feature>
<feature type="region of interest" description="Disordered" evidence="1">
    <location>
        <begin position="255"/>
        <end position="388"/>
    </location>
</feature>
<name>A0A5B0QTF4_PUCGR</name>
<protein>
    <submittedName>
        <fullName evidence="2">Uncharacterized protein</fullName>
    </submittedName>
</protein>